<feature type="transmembrane region" description="Helical" evidence="1">
    <location>
        <begin position="370"/>
        <end position="388"/>
    </location>
</feature>
<dbReference type="EMBL" id="SLUK01000015">
    <property type="protein sequence ID" value="TCL41081.1"/>
    <property type="molecule type" value="Genomic_DNA"/>
</dbReference>
<feature type="transmembrane region" description="Helical" evidence="1">
    <location>
        <begin position="302"/>
        <end position="319"/>
    </location>
</feature>
<feature type="transmembrane region" description="Helical" evidence="1">
    <location>
        <begin position="346"/>
        <end position="364"/>
    </location>
</feature>
<feature type="transmembrane region" description="Helical" evidence="1">
    <location>
        <begin position="186"/>
        <end position="207"/>
    </location>
</feature>
<evidence type="ECO:0000256" key="1">
    <source>
        <dbReference type="SAM" id="Phobius"/>
    </source>
</evidence>
<name>A0A9X8UHW3_9FIRM</name>
<keyword evidence="1" id="KW-0472">Membrane</keyword>
<feature type="transmembrane region" description="Helical" evidence="1">
    <location>
        <begin position="214"/>
        <end position="232"/>
    </location>
</feature>
<evidence type="ECO:0000313" key="3">
    <source>
        <dbReference type="Proteomes" id="UP000294682"/>
    </source>
</evidence>
<reference evidence="2 3" key="1">
    <citation type="submission" date="2019-03" db="EMBL/GenBank/DDBJ databases">
        <title>Genomic Encyclopedia of Type Strains, Phase IV (KMG-IV): sequencing the most valuable type-strain genomes for metagenomic binning, comparative biology and taxonomic classification.</title>
        <authorList>
            <person name="Goeker M."/>
        </authorList>
    </citation>
    <scope>NUCLEOTIDE SEQUENCE [LARGE SCALE GENOMIC DNA]</scope>
    <source>
        <strain evidence="2 3">DSM 100433</strain>
    </source>
</reference>
<gene>
    <name evidence="2" type="ORF">EDD78_11514</name>
</gene>
<feature type="transmembrane region" description="Helical" evidence="1">
    <location>
        <begin position="158"/>
        <end position="174"/>
    </location>
</feature>
<feature type="transmembrane region" description="Helical" evidence="1">
    <location>
        <begin position="32"/>
        <end position="53"/>
    </location>
</feature>
<organism evidence="2 3">
    <name type="scientific">Harryflintia acetispora</name>
    <dbReference type="NCBI Taxonomy" id="1849041"/>
    <lineage>
        <taxon>Bacteria</taxon>
        <taxon>Bacillati</taxon>
        <taxon>Bacillota</taxon>
        <taxon>Clostridia</taxon>
        <taxon>Eubacteriales</taxon>
        <taxon>Oscillospiraceae</taxon>
        <taxon>Harryflintia</taxon>
    </lineage>
</organism>
<feature type="transmembrane region" description="Helical" evidence="1">
    <location>
        <begin position="272"/>
        <end position="293"/>
    </location>
</feature>
<dbReference type="AlphaFoldDB" id="A0A9X8UHW3"/>
<accession>A0A9X8UHW3</accession>
<comment type="caution">
    <text evidence="2">The sequence shown here is derived from an EMBL/GenBank/DDBJ whole genome shotgun (WGS) entry which is preliminary data.</text>
</comment>
<keyword evidence="2" id="KW-0808">Transferase</keyword>
<sequence length="401" mass="44547">MRRPGGTAFPPGRPRFEFEDGMKTLRFTRREAGFLIGTGILALLVRGTFFPFVSTDFRDFLSLWFDTLRQNGGLGAIGLAVGDYSPPYIYLLALLTYLPLDGLHAVKLLSCAADLVLALYAMRIVWQVVGNKSYALLAWCGALFLPTVLINSAVWAQCDAIYTAGLLACLYYFLREDSLRGMLAFSLALAFKLQAVFLAPLLLALLLKGRLRPLHLLLPPAVYLLGILPAALMGRDFGELLTIYLSQAGSYQELSMMAPNPYSWLNGMDSEIFAPAGILLLLGVTLIGCYFLVSSRVKLSERAIVSLALLSVLLAPYLLPHMHERYFYAADLLSLVYWFCYPRRWYVPLGVVGCSSYVVCNFVFSFDGGFLRVELLAVVLLVVIFLLLRDTVRELRGEAQA</sequence>
<keyword evidence="3" id="KW-1185">Reference proteome</keyword>
<feature type="transmembrane region" description="Helical" evidence="1">
    <location>
        <begin position="73"/>
        <end position="98"/>
    </location>
</feature>
<proteinExistence type="predicted"/>
<feature type="transmembrane region" description="Helical" evidence="1">
    <location>
        <begin position="105"/>
        <end position="126"/>
    </location>
</feature>
<protein>
    <submittedName>
        <fullName evidence="2">Gpi18-like mannosyltransferase</fullName>
    </submittedName>
</protein>
<keyword evidence="1" id="KW-1133">Transmembrane helix</keyword>
<keyword evidence="2" id="KW-0328">Glycosyltransferase</keyword>
<evidence type="ECO:0000313" key="2">
    <source>
        <dbReference type="EMBL" id="TCL41081.1"/>
    </source>
</evidence>
<feature type="transmembrane region" description="Helical" evidence="1">
    <location>
        <begin position="132"/>
        <end position="151"/>
    </location>
</feature>
<keyword evidence="1" id="KW-0812">Transmembrane</keyword>
<dbReference type="GO" id="GO:0016757">
    <property type="term" value="F:glycosyltransferase activity"/>
    <property type="evidence" value="ECO:0007669"/>
    <property type="project" value="UniProtKB-KW"/>
</dbReference>
<dbReference type="Proteomes" id="UP000294682">
    <property type="component" value="Unassembled WGS sequence"/>
</dbReference>